<evidence type="ECO:0000259" key="14">
    <source>
        <dbReference type="Pfam" id="PF01712"/>
    </source>
</evidence>
<dbReference type="Pfam" id="PF01712">
    <property type="entry name" value="dNK"/>
    <property type="match status" value="1"/>
</dbReference>
<dbReference type="NCBIfam" id="TIGR01498">
    <property type="entry name" value="folK"/>
    <property type="match status" value="1"/>
</dbReference>
<dbReference type="Pfam" id="PF01288">
    <property type="entry name" value="HPPK"/>
    <property type="match status" value="1"/>
</dbReference>
<dbReference type="Gene3D" id="3.40.50.300">
    <property type="entry name" value="P-loop containing nucleotide triphosphate hydrolases"/>
    <property type="match status" value="1"/>
</dbReference>
<dbReference type="RefSeq" id="WP_408084939.1">
    <property type="nucleotide sequence ID" value="NZ_JBELPZ010000008.1"/>
</dbReference>
<comment type="caution">
    <text evidence="15">The sequence shown here is derived from an EMBL/GenBank/DDBJ whole genome shotgun (WGS) entry which is preliminary data.</text>
</comment>
<evidence type="ECO:0000256" key="1">
    <source>
        <dbReference type="ARBA" id="ARBA00005051"/>
    </source>
</evidence>
<reference evidence="15 16" key="1">
    <citation type="submission" date="2024-06" db="EMBL/GenBank/DDBJ databases">
        <authorList>
            <person name="Kaempfer P."/>
            <person name="Viver T."/>
        </authorList>
    </citation>
    <scope>NUCLEOTIDE SEQUENCE [LARGE SCALE GENOMIC DNA]</scope>
    <source>
        <strain evidence="15 16">ST-119</strain>
    </source>
</reference>
<evidence type="ECO:0000256" key="2">
    <source>
        <dbReference type="ARBA" id="ARBA00005810"/>
    </source>
</evidence>
<dbReference type="EC" id="2.7.6.3" evidence="3"/>
<keyword evidence="9" id="KW-0289">Folate biosynthesis</keyword>
<dbReference type="Proteomes" id="UP001629156">
    <property type="component" value="Unassembled WGS sequence"/>
</dbReference>
<evidence type="ECO:0000256" key="5">
    <source>
        <dbReference type="ARBA" id="ARBA00022679"/>
    </source>
</evidence>
<dbReference type="SUPFAM" id="SSF52540">
    <property type="entry name" value="P-loop containing nucleoside triphosphate hydrolases"/>
    <property type="match status" value="1"/>
</dbReference>
<dbReference type="EMBL" id="JBELPZ010000008">
    <property type="protein sequence ID" value="MFL9844686.1"/>
    <property type="molecule type" value="Genomic_DNA"/>
</dbReference>
<dbReference type="CDD" id="cd00483">
    <property type="entry name" value="HPPK"/>
    <property type="match status" value="1"/>
</dbReference>
<evidence type="ECO:0000259" key="13">
    <source>
        <dbReference type="Pfam" id="PF01288"/>
    </source>
</evidence>
<keyword evidence="5 15" id="KW-0808">Transferase</keyword>
<comment type="function">
    <text evidence="10">Catalyzes the transfer of pyrophosphate from adenosine triphosphate (ATP) to 6-hydroxymethyl-7,8-dihydropterin, an enzymatic step in folate biosynthesis pathway.</text>
</comment>
<keyword evidence="7" id="KW-0418">Kinase</keyword>
<evidence type="ECO:0000256" key="12">
    <source>
        <dbReference type="ARBA" id="ARBA00033413"/>
    </source>
</evidence>
<accession>A0ABW8YWK2</accession>
<evidence type="ECO:0000313" key="15">
    <source>
        <dbReference type="EMBL" id="MFL9844686.1"/>
    </source>
</evidence>
<feature type="domain" description="Deoxynucleoside kinase" evidence="14">
    <location>
        <begin position="181"/>
        <end position="372"/>
    </location>
</feature>
<evidence type="ECO:0000256" key="6">
    <source>
        <dbReference type="ARBA" id="ARBA00022741"/>
    </source>
</evidence>
<gene>
    <name evidence="15" type="primary">folK</name>
    <name evidence="15" type="ORF">ABS766_09670</name>
</gene>
<dbReference type="InterPro" id="IPR035907">
    <property type="entry name" value="Hppk_sf"/>
</dbReference>
<keyword evidence="8" id="KW-0067">ATP-binding</keyword>
<dbReference type="PANTHER" id="PTHR43071">
    <property type="entry name" value="2-AMINO-4-HYDROXY-6-HYDROXYMETHYLDIHYDROPTERIDINE PYROPHOSPHOKINASE"/>
    <property type="match status" value="1"/>
</dbReference>
<evidence type="ECO:0000256" key="10">
    <source>
        <dbReference type="ARBA" id="ARBA00029409"/>
    </source>
</evidence>
<evidence type="ECO:0000256" key="4">
    <source>
        <dbReference type="ARBA" id="ARBA00016218"/>
    </source>
</evidence>
<keyword evidence="16" id="KW-1185">Reference proteome</keyword>
<comment type="pathway">
    <text evidence="1">Cofactor biosynthesis; tetrahydrofolate biosynthesis; 2-amino-4-hydroxy-6-hydroxymethyl-7,8-dihydropteridine diphosphate from 7,8-dihydroneopterin triphosphate: step 4/4.</text>
</comment>
<protein>
    <recommendedName>
        <fullName evidence="4">2-amino-4-hydroxy-6-hydroxymethyldihydropteridine pyrophosphokinase</fullName>
        <ecNumber evidence="3">2.7.6.3</ecNumber>
    </recommendedName>
    <alternativeName>
        <fullName evidence="11">6-hydroxymethyl-7,8-dihydropterin pyrophosphokinase</fullName>
    </alternativeName>
    <alternativeName>
        <fullName evidence="12">7,8-dihydro-6-hydroxymethylpterin-pyrophosphokinase</fullName>
    </alternativeName>
</protein>
<feature type="domain" description="7,8-dihydro-6-hydroxymethylpterin-pyrophosphokinase" evidence="13">
    <location>
        <begin position="8"/>
        <end position="136"/>
    </location>
</feature>
<dbReference type="SUPFAM" id="SSF55083">
    <property type="entry name" value="6-hydroxymethyl-7,8-dihydropterin pyrophosphokinase, HPPK"/>
    <property type="match status" value="1"/>
</dbReference>
<dbReference type="Gene3D" id="3.30.70.560">
    <property type="entry name" value="7,8-Dihydro-6-hydroxymethylpterin-pyrophosphokinase HPPK"/>
    <property type="match status" value="1"/>
</dbReference>
<dbReference type="CDD" id="cd01673">
    <property type="entry name" value="dNK"/>
    <property type="match status" value="1"/>
</dbReference>
<dbReference type="InterPro" id="IPR000550">
    <property type="entry name" value="Hppk"/>
</dbReference>
<dbReference type="InterPro" id="IPR027417">
    <property type="entry name" value="P-loop_NTPase"/>
</dbReference>
<dbReference type="PANTHER" id="PTHR43071:SF1">
    <property type="entry name" value="2-AMINO-4-HYDROXY-6-HYDROXYMETHYLDIHYDROPTERIDINE PYROPHOSPHOKINASE"/>
    <property type="match status" value="1"/>
</dbReference>
<organism evidence="15 16">
    <name type="scientific">Flavobacterium rhizosphaerae</name>
    <dbReference type="NCBI Taxonomy" id="3163298"/>
    <lineage>
        <taxon>Bacteria</taxon>
        <taxon>Pseudomonadati</taxon>
        <taxon>Bacteroidota</taxon>
        <taxon>Flavobacteriia</taxon>
        <taxon>Flavobacteriales</taxon>
        <taxon>Flavobacteriaceae</taxon>
        <taxon>Flavobacterium</taxon>
    </lineage>
</organism>
<proteinExistence type="inferred from homology"/>
<comment type="similarity">
    <text evidence="2">Belongs to the HPPK family.</text>
</comment>
<evidence type="ECO:0000256" key="3">
    <source>
        <dbReference type="ARBA" id="ARBA00013253"/>
    </source>
</evidence>
<dbReference type="InterPro" id="IPR031314">
    <property type="entry name" value="DNK_dom"/>
</dbReference>
<evidence type="ECO:0000256" key="7">
    <source>
        <dbReference type="ARBA" id="ARBA00022777"/>
    </source>
</evidence>
<evidence type="ECO:0000313" key="16">
    <source>
        <dbReference type="Proteomes" id="UP001629156"/>
    </source>
</evidence>
<sequence length="376" mass="43110">MKFQNTAILSLGSNIGNRLSHLQDAVNYIHNHIATVVKVSAVYETPALGFEGAPFYNCAIVLHTIKTPQDVLLGILEAEQEGGRVRSASGGYASRTIDVDIIAYNDEVIHTPQLQIPHPRMQERNFVLYPMKDVAPHWQHPVLKAGVKELLQNTTDMSSCKPVEKLELPGVGLNPSRFNYIAIEGNIGAGKTTLATKISEDFNARLILERFADNPFLPKFYEDGQRYAFPLEMSFLADRYQQITDDLAQFDLFTDFIVADYHIFKSLIFSRVTLAEEEYRLYRRLFDIMYKELPKPGLYIYLHQNTERLLEHIKMRGRSYEQNINAAYLDKINSGYTEYIRAAPGLNVLIIDVTSRDFVNRQEDYIWLLNQIGQHR</sequence>
<dbReference type="GO" id="GO:0003848">
    <property type="term" value="F:2-amino-4-hydroxy-6-hydroxymethyldihydropteridine diphosphokinase activity"/>
    <property type="evidence" value="ECO:0007669"/>
    <property type="project" value="UniProtKB-EC"/>
</dbReference>
<evidence type="ECO:0000256" key="9">
    <source>
        <dbReference type="ARBA" id="ARBA00022909"/>
    </source>
</evidence>
<keyword evidence="6" id="KW-0547">Nucleotide-binding</keyword>
<evidence type="ECO:0000256" key="11">
    <source>
        <dbReference type="ARBA" id="ARBA00029766"/>
    </source>
</evidence>
<name>A0ABW8YWK2_9FLAO</name>
<evidence type="ECO:0000256" key="8">
    <source>
        <dbReference type="ARBA" id="ARBA00022840"/>
    </source>
</evidence>